<evidence type="ECO:0000313" key="3">
    <source>
        <dbReference type="Proteomes" id="UP000252189"/>
    </source>
</evidence>
<dbReference type="InterPro" id="IPR055768">
    <property type="entry name" value="DUF7344"/>
</dbReference>
<protein>
    <recommendedName>
        <fullName evidence="1">DUF7344 domain-containing protein</fullName>
    </recommendedName>
</protein>
<dbReference type="EMBL" id="QPHM01000003">
    <property type="protein sequence ID" value="RCU44185.1"/>
    <property type="molecule type" value="Genomic_DNA"/>
</dbReference>
<name>A0A368N3U3_9EURY</name>
<gene>
    <name evidence="2" type="ORF">DU504_15375</name>
</gene>
<keyword evidence="3" id="KW-1185">Reference proteome</keyword>
<reference evidence="2 3" key="1">
    <citation type="submission" date="2018-07" db="EMBL/GenBank/DDBJ databases">
        <title>Genome sequences of Haloplanus salinus JCM 18368T.</title>
        <authorList>
            <person name="Kim Y.B."/>
            <person name="Roh S.W."/>
        </authorList>
    </citation>
    <scope>NUCLEOTIDE SEQUENCE [LARGE SCALE GENOMIC DNA]</scope>
    <source>
        <strain evidence="2 3">JCM 18368</strain>
    </source>
</reference>
<feature type="domain" description="DUF7344" evidence="1">
    <location>
        <begin position="24"/>
        <end position="102"/>
    </location>
</feature>
<proteinExistence type="predicted"/>
<dbReference type="Gene3D" id="1.10.10.10">
    <property type="entry name" value="Winged helix-like DNA-binding domain superfamily/Winged helix DNA-binding domain"/>
    <property type="match status" value="1"/>
</dbReference>
<organism evidence="2 3">
    <name type="scientific">Haloplanus salinus</name>
    <dbReference type="NCBI Taxonomy" id="1126245"/>
    <lineage>
        <taxon>Archaea</taxon>
        <taxon>Methanobacteriati</taxon>
        <taxon>Methanobacteriota</taxon>
        <taxon>Stenosarchaea group</taxon>
        <taxon>Halobacteria</taxon>
        <taxon>Halobacteriales</taxon>
        <taxon>Haloferacaceae</taxon>
        <taxon>Haloplanus</taxon>
    </lineage>
</organism>
<dbReference type="InterPro" id="IPR036388">
    <property type="entry name" value="WH-like_DNA-bd_sf"/>
</dbReference>
<evidence type="ECO:0000259" key="1">
    <source>
        <dbReference type="Pfam" id="PF24035"/>
    </source>
</evidence>
<dbReference type="Pfam" id="PF24035">
    <property type="entry name" value="DUF7344"/>
    <property type="match status" value="1"/>
</dbReference>
<comment type="caution">
    <text evidence="2">The sequence shown here is derived from an EMBL/GenBank/DDBJ whole genome shotgun (WGS) entry which is preliminary data.</text>
</comment>
<evidence type="ECO:0000313" key="2">
    <source>
        <dbReference type="EMBL" id="RCU44185.1"/>
    </source>
</evidence>
<accession>A0A368N3U3</accession>
<dbReference type="Proteomes" id="UP000252189">
    <property type="component" value="Unassembled WGS sequence"/>
</dbReference>
<dbReference type="AlphaFoldDB" id="A0A368N3U3"/>
<sequence>MDPHSSDVDTEAFDVQSHHIDTVFDLLRDRRRRYVLYALDDADGSVVPLEDVVEAVLTYEASVGETGERPPGQVVRTNLVHAHLPRLSSAGVIERNARTGEIRVDAHPLLDEWLGRVRSLEHE</sequence>